<organism evidence="1 2">
    <name type="scientific">Candidatus Agrococcus pullicola</name>
    <dbReference type="NCBI Taxonomy" id="2838429"/>
    <lineage>
        <taxon>Bacteria</taxon>
        <taxon>Bacillati</taxon>
        <taxon>Actinomycetota</taxon>
        <taxon>Actinomycetes</taxon>
        <taxon>Micrococcales</taxon>
        <taxon>Microbacteriaceae</taxon>
        <taxon>Agrococcus</taxon>
    </lineage>
</organism>
<protein>
    <submittedName>
        <fullName evidence="1">Extracellular solute-binding protein</fullName>
    </submittedName>
</protein>
<dbReference type="AlphaFoldDB" id="A0A9D2C9Z3"/>
<evidence type="ECO:0000313" key="1">
    <source>
        <dbReference type="EMBL" id="HIY66767.1"/>
    </source>
</evidence>
<accession>A0A9D2C9Z3</accession>
<comment type="caution">
    <text evidence="1">The sequence shown here is derived from an EMBL/GenBank/DDBJ whole genome shotgun (WGS) entry which is preliminary data.</text>
</comment>
<sequence>MTNLDQAAFRGLTWDHPRGTNALRAAAKEWQSANGAPLIAWDAQPLEGFESAPIDELAARYDLLVMDHPHLGDAIAANALQPLDDVMPAELLRDVAEHTVGPSADSYVAEGRTWALPLDAATQVAAVRDDLVADIPATWAAVVELSRSAPVAQSLAGPHAFLTLCSLAAAFGGTPASLPPTPNSAALESDEAPLFDRETTLLALETMRELATNLPSKSEALNPIGLLERMRATDDIGFIPLIFGYVNYSTADQNSRSIEFRDAPSARTGGEPGSVIGGTGVAVSTRTNVTPELVSHLGQLLSAGTQESFIPAHDGQPSRDSAWESDSVNESTREFYRSTRRTIESSWVRPRFPGYTAFQSKASDLVRTAVLAREWKPARVIDRIEIAYRQALRDAASLVKEGVRQ</sequence>
<gene>
    <name evidence="1" type="ORF">H9830_10880</name>
</gene>
<dbReference type="Proteomes" id="UP000824005">
    <property type="component" value="Unassembled WGS sequence"/>
</dbReference>
<reference evidence="1" key="2">
    <citation type="submission" date="2021-04" db="EMBL/GenBank/DDBJ databases">
        <authorList>
            <person name="Gilroy R."/>
        </authorList>
    </citation>
    <scope>NUCLEOTIDE SEQUENCE</scope>
    <source>
        <strain evidence="1">ChiGjej1B1-98</strain>
    </source>
</reference>
<reference evidence="1" key="1">
    <citation type="journal article" date="2021" name="PeerJ">
        <title>Extensive microbial diversity within the chicken gut microbiome revealed by metagenomics and culture.</title>
        <authorList>
            <person name="Gilroy R."/>
            <person name="Ravi A."/>
            <person name="Getino M."/>
            <person name="Pursley I."/>
            <person name="Horton D.L."/>
            <person name="Alikhan N.F."/>
            <person name="Baker D."/>
            <person name="Gharbi K."/>
            <person name="Hall N."/>
            <person name="Watson M."/>
            <person name="Adriaenssens E.M."/>
            <person name="Foster-Nyarko E."/>
            <person name="Jarju S."/>
            <person name="Secka A."/>
            <person name="Antonio M."/>
            <person name="Oren A."/>
            <person name="Chaudhuri R.R."/>
            <person name="La Ragione R."/>
            <person name="Hildebrand F."/>
            <person name="Pallen M.J."/>
        </authorList>
    </citation>
    <scope>NUCLEOTIDE SEQUENCE</scope>
    <source>
        <strain evidence="1">ChiGjej1B1-98</strain>
    </source>
</reference>
<dbReference type="SUPFAM" id="SSF53850">
    <property type="entry name" value="Periplasmic binding protein-like II"/>
    <property type="match status" value="1"/>
</dbReference>
<dbReference type="Gene3D" id="3.40.190.10">
    <property type="entry name" value="Periplasmic binding protein-like II"/>
    <property type="match status" value="2"/>
</dbReference>
<name>A0A9D2C9Z3_9MICO</name>
<proteinExistence type="predicted"/>
<evidence type="ECO:0000313" key="2">
    <source>
        <dbReference type="Proteomes" id="UP000824005"/>
    </source>
</evidence>
<dbReference type="EMBL" id="DXDC01000326">
    <property type="protein sequence ID" value="HIY66767.1"/>
    <property type="molecule type" value="Genomic_DNA"/>
</dbReference>